<keyword evidence="2" id="KW-1185">Reference proteome</keyword>
<dbReference type="Pfam" id="PF05125">
    <property type="entry name" value="Phage_cap_P2"/>
    <property type="match status" value="1"/>
</dbReference>
<comment type="caution">
    <text evidence="1">The sequence shown here is derived from an EMBL/GenBank/DDBJ whole genome shotgun (WGS) entry which is preliminary data.</text>
</comment>
<dbReference type="RefSeq" id="WP_201138709.1">
    <property type="nucleotide sequence ID" value="NZ_CAJNAS010000001.1"/>
</dbReference>
<dbReference type="InterPro" id="IPR006441">
    <property type="entry name" value="Phage_P2_GpN"/>
</dbReference>
<protein>
    <recommendedName>
        <fullName evidence="3">Phage major capsid protein, P2 family</fullName>
    </recommendedName>
</protein>
<evidence type="ECO:0008006" key="3">
    <source>
        <dbReference type="Google" id="ProtNLM"/>
    </source>
</evidence>
<evidence type="ECO:0000313" key="2">
    <source>
        <dbReference type="Proteomes" id="UP000675121"/>
    </source>
</evidence>
<dbReference type="Proteomes" id="UP000675121">
    <property type="component" value="Unassembled WGS sequence"/>
</dbReference>
<name>A0A9N8MJ29_9BURK</name>
<dbReference type="NCBIfam" id="TIGR01551">
    <property type="entry name" value="major_capsid_P2"/>
    <property type="match status" value="1"/>
</dbReference>
<reference evidence="1" key="1">
    <citation type="submission" date="2021-02" db="EMBL/GenBank/DDBJ databases">
        <authorList>
            <person name="Vanwijnsberghe S."/>
        </authorList>
    </citation>
    <scope>NUCLEOTIDE SEQUENCE</scope>
    <source>
        <strain evidence="1">R-70211</strain>
    </source>
</reference>
<dbReference type="AlphaFoldDB" id="A0A9N8MJ29"/>
<organism evidence="1 2">
    <name type="scientific">Paraburkholderia domus</name>
    <dbReference type="NCBI Taxonomy" id="2793075"/>
    <lineage>
        <taxon>Bacteria</taxon>
        <taxon>Pseudomonadati</taxon>
        <taxon>Pseudomonadota</taxon>
        <taxon>Betaproteobacteria</taxon>
        <taxon>Burkholderiales</taxon>
        <taxon>Burkholderiaceae</taxon>
        <taxon>Paraburkholderia</taxon>
    </lineage>
</organism>
<gene>
    <name evidence="1" type="ORF">R70211_00157</name>
</gene>
<evidence type="ECO:0000313" key="1">
    <source>
        <dbReference type="EMBL" id="CAE6855796.1"/>
    </source>
</evidence>
<proteinExistence type="predicted"/>
<accession>A0A9N8MJ29</accession>
<dbReference type="EMBL" id="CAJNAS010000001">
    <property type="protein sequence ID" value="CAE6855796.1"/>
    <property type="molecule type" value="Genomic_DNA"/>
</dbReference>
<sequence>MQNRTRLAFNAYMEAIAKLNGVPSAAVKFAVDPSVQQKIETKMQESSTFLSKINVMPVTEQQGEKLGLGIGGPIASTTDTKVKDRETVDPTDLDSSKYFASQTNFDSHIPYAKLDAWAKFADFQTRLRDAIVQRMALDRITIGFNGKSRAATSDRAANPLLQDVNRGWLEAYRREAPKRVMDHVKTAGKVLVGEGGDYANLDALVYDAVNSLVDPWHREDTALVVICGRGMLHDKYFPILNQDNKPTEQAAADMIVSQKRIGGLPAVSVPYFPANAVMVQRLDNLSIYWQEGARRRTLVDNAKRDRVENFESSNDAYVVEDFGAGCLVENITAVAA</sequence>